<evidence type="ECO:0000256" key="3">
    <source>
        <dbReference type="ARBA" id="ARBA00023004"/>
    </source>
</evidence>
<dbReference type="Proteomes" id="UP000006055">
    <property type="component" value="Chromosome"/>
</dbReference>
<keyword evidence="1" id="KW-0004">4Fe-4S</keyword>
<dbReference type="Gene3D" id="3.30.70.20">
    <property type="match status" value="1"/>
</dbReference>
<proteinExistence type="predicted"/>
<dbReference type="KEGG" id="dti:Desti_2281"/>
<dbReference type="PANTHER" id="PTHR43687">
    <property type="entry name" value="ADENYLYLSULFATE REDUCTASE, BETA SUBUNIT"/>
    <property type="match status" value="1"/>
</dbReference>
<dbReference type="InterPro" id="IPR017900">
    <property type="entry name" value="4Fe4S_Fe_S_CS"/>
</dbReference>
<dbReference type="PROSITE" id="PS00198">
    <property type="entry name" value="4FE4S_FER_1"/>
    <property type="match status" value="1"/>
</dbReference>
<dbReference type="PANTHER" id="PTHR43687:SF1">
    <property type="entry name" value="FERREDOXIN III"/>
    <property type="match status" value="1"/>
</dbReference>
<dbReference type="EMBL" id="CP003360">
    <property type="protein sequence ID" value="AFM24971.1"/>
    <property type="molecule type" value="Genomic_DNA"/>
</dbReference>
<dbReference type="RefSeq" id="WP_014810114.1">
    <property type="nucleotide sequence ID" value="NC_018025.1"/>
</dbReference>
<protein>
    <submittedName>
        <fullName evidence="6">Dissimilatory sulfite reductase (Desulfoviridin), alpha/beta subunit</fullName>
    </submittedName>
</protein>
<keyword evidence="7" id="KW-1185">Reference proteome</keyword>
<gene>
    <name evidence="6" type="ordered locus">Desti_2281</name>
</gene>
<keyword evidence="4" id="KW-0411">Iron-sulfur</keyword>
<dbReference type="eggNOG" id="COG1148">
    <property type="taxonomic scope" value="Bacteria"/>
</dbReference>
<dbReference type="GO" id="GO:0051539">
    <property type="term" value="F:4 iron, 4 sulfur cluster binding"/>
    <property type="evidence" value="ECO:0007669"/>
    <property type="project" value="UniProtKB-KW"/>
</dbReference>
<sequence length="360" mass="40029">MDNYEKLREILHKNPIGAPPSRAFDEILRILFTPEEAEVAVGMTFVPQSVEQIAKFSGVSRDKVESVCESMATKGIVFSRQKKGQMGYSLLPTMPGLFEFPFMAGGGTPVHDRLAKLWTAYHEEALSHEFGGSKTPVMRVIPIEQTINAHSEVLHFELVSKMLEKAETFGLAHCACRVSVGACNKPRETCLMFDSTARFLIHRKLAREITKEEAIEVLRLSEEAALVHTCTNSQDRLAVICNCCPCCCMVLRGWTRLKNPNAFAKSRWHASVDAELCAGCGTCRDERCPVSAIELIDETARVENERCIGCGLCVSACPEQAISMLPRKDPVFPSATIQEMGVRVLTEKGRLEDYLSLNKR</sequence>
<evidence type="ECO:0000313" key="7">
    <source>
        <dbReference type="Proteomes" id="UP000006055"/>
    </source>
</evidence>
<dbReference type="InterPro" id="IPR017896">
    <property type="entry name" value="4Fe4S_Fe-S-bd"/>
</dbReference>
<dbReference type="SUPFAM" id="SSF54862">
    <property type="entry name" value="4Fe-4S ferredoxins"/>
    <property type="match status" value="1"/>
</dbReference>
<dbReference type="AlphaFoldDB" id="I4C5Y0"/>
<name>I4C5Y0_DESTA</name>
<dbReference type="OrthoDB" id="5422255at2"/>
<feature type="domain" description="4Fe-4S ferredoxin-type" evidence="5">
    <location>
        <begin position="298"/>
        <end position="327"/>
    </location>
</feature>
<feature type="domain" description="4Fe-4S ferredoxin-type" evidence="5">
    <location>
        <begin position="268"/>
        <end position="297"/>
    </location>
</feature>
<dbReference type="PROSITE" id="PS51379">
    <property type="entry name" value="4FE4S_FER_2"/>
    <property type="match status" value="2"/>
</dbReference>
<dbReference type="STRING" id="706587.Desti_2281"/>
<keyword evidence="2" id="KW-0479">Metal-binding</keyword>
<dbReference type="eggNOG" id="COG1378">
    <property type="taxonomic scope" value="Bacteria"/>
</dbReference>
<evidence type="ECO:0000259" key="5">
    <source>
        <dbReference type="PROSITE" id="PS51379"/>
    </source>
</evidence>
<accession>I4C5Y0</accession>
<evidence type="ECO:0000256" key="2">
    <source>
        <dbReference type="ARBA" id="ARBA00022723"/>
    </source>
</evidence>
<dbReference type="HOGENOM" id="CLU_043380_1_0_7"/>
<evidence type="ECO:0000256" key="4">
    <source>
        <dbReference type="ARBA" id="ARBA00023014"/>
    </source>
</evidence>
<dbReference type="Pfam" id="PF13237">
    <property type="entry name" value="Fer4_10"/>
    <property type="match status" value="1"/>
</dbReference>
<evidence type="ECO:0000313" key="6">
    <source>
        <dbReference type="EMBL" id="AFM24971.1"/>
    </source>
</evidence>
<keyword evidence="3" id="KW-0408">Iron</keyword>
<reference evidence="7" key="1">
    <citation type="submission" date="2012-06" db="EMBL/GenBank/DDBJ databases">
        <title>Complete sequence of chromosome of Desulfomonile tiedjei DSM 6799.</title>
        <authorList>
            <person name="Lucas S."/>
            <person name="Copeland A."/>
            <person name="Lapidus A."/>
            <person name="Glavina del Rio T."/>
            <person name="Dalin E."/>
            <person name="Tice H."/>
            <person name="Bruce D."/>
            <person name="Goodwin L."/>
            <person name="Pitluck S."/>
            <person name="Peters L."/>
            <person name="Ovchinnikova G."/>
            <person name="Zeytun A."/>
            <person name="Lu M."/>
            <person name="Kyrpides N."/>
            <person name="Mavromatis K."/>
            <person name="Ivanova N."/>
            <person name="Brettin T."/>
            <person name="Detter J.C."/>
            <person name="Han C."/>
            <person name="Larimer F."/>
            <person name="Land M."/>
            <person name="Hauser L."/>
            <person name="Markowitz V."/>
            <person name="Cheng J.-F."/>
            <person name="Hugenholtz P."/>
            <person name="Woyke T."/>
            <person name="Wu D."/>
            <person name="Spring S."/>
            <person name="Schroeder M."/>
            <person name="Brambilla E."/>
            <person name="Klenk H.-P."/>
            <person name="Eisen J.A."/>
        </authorList>
    </citation>
    <scope>NUCLEOTIDE SEQUENCE [LARGE SCALE GENOMIC DNA]</scope>
    <source>
        <strain evidence="7">ATCC 49306 / DSM 6799 / DCB-1</strain>
    </source>
</reference>
<evidence type="ECO:0000256" key="1">
    <source>
        <dbReference type="ARBA" id="ARBA00022485"/>
    </source>
</evidence>
<organism evidence="6 7">
    <name type="scientific">Desulfomonile tiedjei (strain ATCC 49306 / DSM 6799 / DCB-1)</name>
    <dbReference type="NCBI Taxonomy" id="706587"/>
    <lineage>
        <taxon>Bacteria</taxon>
        <taxon>Pseudomonadati</taxon>
        <taxon>Thermodesulfobacteriota</taxon>
        <taxon>Desulfomonilia</taxon>
        <taxon>Desulfomonilales</taxon>
        <taxon>Desulfomonilaceae</taxon>
        <taxon>Desulfomonile</taxon>
    </lineage>
</organism>
<dbReference type="InterPro" id="IPR050572">
    <property type="entry name" value="Fe-S_Ferredoxin"/>
</dbReference>
<dbReference type="GO" id="GO:0046872">
    <property type="term" value="F:metal ion binding"/>
    <property type="evidence" value="ECO:0007669"/>
    <property type="project" value="UniProtKB-KW"/>
</dbReference>